<reference evidence="2" key="1">
    <citation type="submission" date="2021-02" db="EMBL/GenBank/DDBJ databases">
        <authorList>
            <person name="Dougan E. K."/>
            <person name="Rhodes N."/>
            <person name="Thang M."/>
            <person name="Chan C."/>
        </authorList>
    </citation>
    <scope>NUCLEOTIDE SEQUENCE</scope>
</reference>
<dbReference type="AlphaFoldDB" id="A0A813HDK6"/>
<dbReference type="Proteomes" id="UP000654075">
    <property type="component" value="Unassembled WGS sequence"/>
</dbReference>
<feature type="region of interest" description="Disordered" evidence="1">
    <location>
        <begin position="133"/>
        <end position="173"/>
    </location>
</feature>
<evidence type="ECO:0000313" key="2">
    <source>
        <dbReference type="EMBL" id="CAE8635969.1"/>
    </source>
</evidence>
<accession>A0A813HDK6</accession>
<keyword evidence="3" id="KW-1185">Reference proteome</keyword>
<evidence type="ECO:0000256" key="1">
    <source>
        <dbReference type="SAM" id="MobiDB-lite"/>
    </source>
</evidence>
<organism evidence="2 3">
    <name type="scientific">Polarella glacialis</name>
    <name type="common">Dinoflagellate</name>
    <dbReference type="NCBI Taxonomy" id="89957"/>
    <lineage>
        <taxon>Eukaryota</taxon>
        <taxon>Sar</taxon>
        <taxon>Alveolata</taxon>
        <taxon>Dinophyceae</taxon>
        <taxon>Suessiales</taxon>
        <taxon>Suessiaceae</taxon>
        <taxon>Polarella</taxon>
    </lineage>
</organism>
<dbReference type="EMBL" id="CAJNNV010031382">
    <property type="protein sequence ID" value="CAE8635969.1"/>
    <property type="molecule type" value="Genomic_DNA"/>
</dbReference>
<sequence>MAMTDEEEASDFNKRVKISKPDWLDDALEKAAKKAIDGVLGGLSALVGEKLDEKIDPIKQEMEIGFRKQSSVVQGLKAELKKDIGGLHDESKRCKDAIDKQNNDTNTLRTALDKAMMEQQQLAVKMNSMSDVVSGTGSRSGAPLTDSKWLNSAGRPMATTTTTTTTRDARQSNLQQPTVFVESLSAASGSASDVDDRSMLVFGGWDKHTLKEVMYDDVRQVLAGMPNSPAIEALWSARNRHHVCFCRFKSSFDHTAIDHMWTVLKWYVKQVKHKCTGSNNNDLWMQPHRTKEYRNFASGVNRGLKFLHQVKESKAHPTTFLQHGEPCKVVEGCFKSGAAYVYGNVIGTFKPQLDDFEWDITAATQLFKCTFDEWQQIAAKCKASKPDA</sequence>
<gene>
    <name evidence="2" type="ORF">PGLA1383_LOCUS51511</name>
</gene>
<evidence type="ECO:0000313" key="3">
    <source>
        <dbReference type="Proteomes" id="UP000654075"/>
    </source>
</evidence>
<proteinExistence type="predicted"/>
<comment type="caution">
    <text evidence="2">The sequence shown here is derived from an EMBL/GenBank/DDBJ whole genome shotgun (WGS) entry which is preliminary data.</text>
</comment>
<name>A0A813HDK6_POLGL</name>
<protein>
    <submittedName>
        <fullName evidence="2">Uncharacterized protein</fullName>
    </submittedName>
</protein>